<dbReference type="InterPro" id="IPR027417">
    <property type="entry name" value="P-loop_NTPase"/>
</dbReference>
<dbReference type="AlphaFoldDB" id="A0A371IQR1"/>
<reference evidence="1 2" key="1">
    <citation type="journal article" date="2017" name="Genome Announc.">
        <title>Draft Genome Sequence of Romboutsia maritimum sp. nov. Strain CCRI-22766(T), Isolated from Coastal Estuarine Mud.</title>
        <authorList>
            <person name="Maheux A.F."/>
            <person name="Boudreau D.K."/>
            <person name="Berube E."/>
            <person name="Boissinot M."/>
            <person name="Raymond F."/>
            <person name="Brodeur S."/>
            <person name="Corbeil J."/>
            <person name="Brightwell G."/>
            <person name="Broda D."/>
            <person name="Omar R.F."/>
            <person name="Bergeron M.G."/>
        </authorList>
    </citation>
    <scope>NUCLEOTIDE SEQUENCE [LARGE SCALE GENOMIC DNA]</scope>
    <source>
        <strain evidence="1 2">CCRI-22766</strain>
    </source>
</reference>
<evidence type="ECO:0000313" key="1">
    <source>
        <dbReference type="EMBL" id="RDY22812.1"/>
    </source>
</evidence>
<dbReference type="Proteomes" id="UP000243494">
    <property type="component" value="Unassembled WGS sequence"/>
</dbReference>
<sequence>MINNDNRIRIIIGHYGSGKTEFSMNYITKLKKLTKKKVAIADLDVVNVYFRTREKKDLLESLNIIAIDSSVNASTLDLPSVSAKVMTPLNDESYEYLMDAGGDNVGARVVGRFAHLIKENDYDMFCVVNANREQTQTAEGVIRHIREIEKASKLKVTGLINNTHLIRSTTIDDVLRGQEVAKEVSKACNIPIKYVTCLENLVDQLPKDLEGEVFPIKLYMREDWM</sequence>
<keyword evidence="2" id="KW-1185">Reference proteome</keyword>
<keyword evidence="1" id="KW-0547">Nucleotide-binding</keyword>
<dbReference type="EMBL" id="NOJZ02000025">
    <property type="protein sequence ID" value="RDY22812.1"/>
    <property type="molecule type" value="Genomic_DNA"/>
</dbReference>
<gene>
    <name evidence="1" type="ORF">CHF27_011300</name>
</gene>
<dbReference type="RefSeq" id="WP_095406599.1">
    <property type="nucleotide sequence ID" value="NZ_NOJZ02000025.1"/>
</dbReference>
<dbReference type="SUPFAM" id="SSF52540">
    <property type="entry name" value="P-loop containing nucleoside triphosphate hydrolases"/>
    <property type="match status" value="1"/>
</dbReference>
<organism evidence="1 2">
    <name type="scientific">Romboutsia maritimum</name>
    <dbReference type="NCBI Taxonomy" id="2020948"/>
    <lineage>
        <taxon>Bacteria</taxon>
        <taxon>Bacillati</taxon>
        <taxon>Bacillota</taxon>
        <taxon>Clostridia</taxon>
        <taxon>Peptostreptococcales</taxon>
        <taxon>Peptostreptococcaceae</taxon>
        <taxon>Romboutsia</taxon>
    </lineage>
</organism>
<proteinExistence type="predicted"/>
<dbReference type="Gene3D" id="3.40.50.300">
    <property type="entry name" value="P-loop containing nucleotide triphosphate hydrolases"/>
    <property type="match status" value="1"/>
</dbReference>
<name>A0A371IQR1_9FIRM</name>
<evidence type="ECO:0000313" key="2">
    <source>
        <dbReference type="Proteomes" id="UP000243494"/>
    </source>
</evidence>
<accession>A0A371IQR1</accession>
<dbReference type="GO" id="GO:0005524">
    <property type="term" value="F:ATP binding"/>
    <property type="evidence" value="ECO:0007669"/>
    <property type="project" value="UniProtKB-KW"/>
</dbReference>
<dbReference type="OrthoDB" id="9779501at2"/>
<keyword evidence="1" id="KW-0067">ATP-binding</keyword>
<comment type="caution">
    <text evidence="1">The sequence shown here is derived from an EMBL/GenBank/DDBJ whole genome shotgun (WGS) entry which is preliminary data.</text>
</comment>
<protein>
    <submittedName>
        <fullName evidence="1">ATP-binding protein</fullName>
    </submittedName>
</protein>